<proteinExistence type="predicted"/>
<keyword evidence="2" id="KW-1185">Reference proteome</keyword>
<protein>
    <submittedName>
        <fullName evidence="1">DUF5133 domain-containing protein</fullName>
    </submittedName>
</protein>
<dbReference type="Pfam" id="PF17196">
    <property type="entry name" value="DUF5133"/>
    <property type="match status" value="1"/>
</dbReference>
<dbReference type="Proteomes" id="UP001432075">
    <property type="component" value="Chromosome"/>
</dbReference>
<dbReference type="RefSeq" id="WP_328774881.1">
    <property type="nucleotide sequence ID" value="NZ_CP108057.1"/>
</dbReference>
<evidence type="ECO:0000313" key="2">
    <source>
        <dbReference type="Proteomes" id="UP001432075"/>
    </source>
</evidence>
<reference evidence="1" key="1">
    <citation type="submission" date="2022-10" db="EMBL/GenBank/DDBJ databases">
        <title>The complete genomes of actinobacterial strains from the NBC collection.</title>
        <authorList>
            <person name="Joergensen T.S."/>
            <person name="Alvarez Arevalo M."/>
            <person name="Sterndorff E.B."/>
            <person name="Faurdal D."/>
            <person name="Vuksanovic O."/>
            <person name="Mourched A.-S."/>
            <person name="Charusanti P."/>
            <person name="Shaw S."/>
            <person name="Blin K."/>
            <person name="Weber T."/>
        </authorList>
    </citation>
    <scope>NUCLEOTIDE SEQUENCE</scope>
    <source>
        <strain evidence="1">NBC_00283</strain>
    </source>
</reference>
<dbReference type="InterPro" id="IPR033457">
    <property type="entry name" value="DUF5133"/>
</dbReference>
<organism evidence="1 2">
    <name type="scientific">Streptomyces goshikiensis</name>
    <dbReference type="NCBI Taxonomy" id="1942"/>
    <lineage>
        <taxon>Bacteria</taxon>
        <taxon>Bacillati</taxon>
        <taxon>Actinomycetota</taxon>
        <taxon>Actinomycetes</taxon>
        <taxon>Kitasatosporales</taxon>
        <taxon>Streptomycetaceae</taxon>
        <taxon>Streptomyces</taxon>
    </lineage>
</organism>
<gene>
    <name evidence="1" type="ORF">OHU17_00670</name>
</gene>
<name>A0ABZ1REI9_9ACTN</name>
<accession>A0ABZ1REI9</accession>
<evidence type="ECO:0000313" key="1">
    <source>
        <dbReference type="EMBL" id="WUO44444.1"/>
    </source>
</evidence>
<dbReference type="EMBL" id="CP108057">
    <property type="protein sequence ID" value="WUO44444.1"/>
    <property type="molecule type" value="Genomic_DNA"/>
</dbReference>
<sequence>MSSDVLTSGRLHRERALQAGAPHEPAQSWAVGMLMATVPASAHLAQEALQAAAARAGLSVATMAQAMVDGSRGMPVPAQVQKALDDAVRAAQRRVTQSRRSRAFLMPTRTDAERALGRFFDARIRLSAAPDDPDARRAVDDAIYSLCVLMGQPSPNAAVHEALQYIEG</sequence>